<dbReference type="InterPro" id="IPR052016">
    <property type="entry name" value="Bact_Sigma-Reg"/>
</dbReference>
<dbReference type="InterPro" id="IPR029016">
    <property type="entry name" value="GAF-like_dom_sf"/>
</dbReference>
<evidence type="ECO:0000313" key="4">
    <source>
        <dbReference type="EMBL" id="UNT00778.1"/>
    </source>
</evidence>
<keyword evidence="5" id="KW-1185">Reference proteome</keyword>
<dbReference type="Gene3D" id="3.30.565.10">
    <property type="entry name" value="Histidine kinase-like ATPase, C-terminal domain"/>
    <property type="match status" value="1"/>
</dbReference>
<dbReference type="InterPro" id="IPR001932">
    <property type="entry name" value="PPM-type_phosphatase-like_dom"/>
</dbReference>
<name>A0ABY3Y1Z9_9ACTN</name>
<dbReference type="Pfam" id="PF13185">
    <property type="entry name" value="GAF_2"/>
    <property type="match status" value="1"/>
</dbReference>
<dbReference type="Gene3D" id="3.60.40.10">
    <property type="entry name" value="PPM-type phosphatase domain"/>
    <property type="match status" value="1"/>
</dbReference>
<gene>
    <name evidence="4" type="ORF">MMF93_33050</name>
</gene>
<feature type="region of interest" description="Disordered" evidence="2">
    <location>
        <begin position="1"/>
        <end position="52"/>
    </location>
</feature>
<dbReference type="Proteomes" id="UP001202244">
    <property type="component" value="Chromosome"/>
</dbReference>
<feature type="domain" description="PPM-type phosphatase" evidence="3">
    <location>
        <begin position="237"/>
        <end position="459"/>
    </location>
</feature>
<dbReference type="InterPro" id="IPR036457">
    <property type="entry name" value="PPM-type-like_dom_sf"/>
</dbReference>
<evidence type="ECO:0000256" key="2">
    <source>
        <dbReference type="SAM" id="MobiDB-lite"/>
    </source>
</evidence>
<dbReference type="PANTHER" id="PTHR43156">
    <property type="entry name" value="STAGE II SPORULATION PROTEIN E-RELATED"/>
    <property type="match status" value="1"/>
</dbReference>
<protein>
    <submittedName>
        <fullName evidence="4">SpoIIE family protein phosphatase</fullName>
    </submittedName>
</protein>
<accession>A0ABY3Y1Z9</accession>
<keyword evidence="1" id="KW-0378">Hydrolase</keyword>
<sequence length="599" mass="64532">MGRERFEDESEEVRQVEALNDLSTAARIRRAPPTADPRPPQRPAHARTAPRRRDAALLEAGYGMSGATSMHHVLQLASQLHDEGFPLDGQMVFSVTEDALCSMGRHNMPLNHAEEPFRMRLDSAHPAAEAARTAEPVYLASLDEYAARFPATYQLAARAGHEAWACLPLTVRGELVGVWLAAFSKPVAFAADEQDLLALTAELLTAAVEDMQAAAAEYTLSQRLRHSMDQSVAPQGLTVAARYVPTGGGLLVGGDWYDCIRLHNGNLALVIGDVEGSDVHAAGVMSQLRTAVHAYALEGHGPDSVLTRASRFLSGQNSERFATCLYAEADPASGKLHLARAGHPHPVLRLPDGTCLLKHIPGGLPLGLMPEADDYPVTTLALARDEILMLCTDGLIESGGHDMYTGWVRLRDVMSPAPAGDLEGMAERLLRVVTDSLPPHADRRREARADDMALLLVRRDPADHTAEPPLRHLALTVTQERADGVALARQEISGLLHDWTDADRVDSAVLLTTELIGNVMVHTDAPASIHADLTSQHSLYVGVTDGGDDMPHQLAPGELAPGGRGLMLLDALAAQWGVRPEAEGKTVWFVISDTETVPS</sequence>
<dbReference type="EMBL" id="CP093846">
    <property type="protein sequence ID" value="UNT00778.1"/>
    <property type="molecule type" value="Genomic_DNA"/>
</dbReference>
<organism evidence="4 5">
    <name type="scientific">Streptomyces tubbatahanensis</name>
    <dbReference type="NCBI Taxonomy" id="2923272"/>
    <lineage>
        <taxon>Bacteria</taxon>
        <taxon>Bacillati</taxon>
        <taxon>Actinomycetota</taxon>
        <taxon>Actinomycetes</taxon>
        <taxon>Kitasatosporales</taxon>
        <taxon>Streptomycetaceae</taxon>
        <taxon>Streptomyces</taxon>
    </lineage>
</organism>
<dbReference type="SMART" id="SM00331">
    <property type="entry name" value="PP2C_SIG"/>
    <property type="match status" value="1"/>
</dbReference>
<dbReference type="RefSeq" id="WP_242757072.1">
    <property type="nucleotide sequence ID" value="NZ_CP093846.1"/>
</dbReference>
<dbReference type="PANTHER" id="PTHR43156:SF2">
    <property type="entry name" value="STAGE II SPORULATION PROTEIN E"/>
    <property type="match status" value="1"/>
</dbReference>
<dbReference type="CDD" id="cd16936">
    <property type="entry name" value="HATPase_RsbW-like"/>
    <property type="match status" value="1"/>
</dbReference>
<dbReference type="Pfam" id="PF07228">
    <property type="entry name" value="SpoIIE"/>
    <property type="match status" value="1"/>
</dbReference>
<dbReference type="InterPro" id="IPR003018">
    <property type="entry name" value="GAF"/>
</dbReference>
<proteinExistence type="predicted"/>
<reference evidence="4 5" key="1">
    <citation type="journal article" date="2023" name="Microbiol. Spectr.">
        <title>Synergy between Genome Mining, Metabolomics, and Bioinformatics Uncovers Antibacterial Chlorinated Carbazole Alkaloids and Their Biosynthetic Gene Cluster from Streptomyces tubbatahanensis sp. nov., a Novel Actinomycete Isolated from Sulu Sea, Philippines.</title>
        <authorList>
            <person name="Tenebro C.P."/>
            <person name="Trono D.J.V.L."/>
            <person name="Balida L.A.P."/>
            <person name="Bayog L.K.A."/>
            <person name="Bruna J.R."/>
            <person name="Sabido E.M."/>
            <person name="Caspe D.P.C."/>
            <person name="de Los Santos E.L.C."/>
            <person name="Saludes J.P."/>
            <person name="Dalisay D.S."/>
        </authorList>
    </citation>
    <scope>NUCLEOTIDE SEQUENCE [LARGE SCALE GENOMIC DNA]</scope>
    <source>
        <strain evidence="4 5">DSD3025</strain>
    </source>
</reference>
<dbReference type="SUPFAM" id="SSF55781">
    <property type="entry name" value="GAF domain-like"/>
    <property type="match status" value="1"/>
</dbReference>
<evidence type="ECO:0000256" key="1">
    <source>
        <dbReference type="ARBA" id="ARBA00022801"/>
    </source>
</evidence>
<dbReference type="SUPFAM" id="SSF81606">
    <property type="entry name" value="PP2C-like"/>
    <property type="match status" value="1"/>
</dbReference>
<evidence type="ECO:0000259" key="3">
    <source>
        <dbReference type="SMART" id="SM00331"/>
    </source>
</evidence>
<dbReference type="InterPro" id="IPR036890">
    <property type="entry name" value="HATPase_C_sf"/>
</dbReference>
<dbReference type="Gene3D" id="3.30.450.40">
    <property type="match status" value="1"/>
</dbReference>
<evidence type="ECO:0000313" key="5">
    <source>
        <dbReference type="Proteomes" id="UP001202244"/>
    </source>
</evidence>